<dbReference type="KEGG" id="far:ABE41_005300"/>
<evidence type="ECO:0000313" key="3">
    <source>
        <dbReference type="EMBL" id="ANX11415.1"/>
    </source>
</evidence>
<dbReference type="PANTHER" id="PTHR30501">
    <property type="entry name" value="UPF0597 PROTEIN YHAM"/>
    <property type="match status" value="1"/>
</dbReference>
<dbReference type="InterPro" id="IPR005130">
    <property type="entry name" value="Ser_deHydtase-like_asu"/>
</dbReference>
<dbReference type="AlphaFoldDB" id="A0A1B1Z1U9"/>
<sequence length="435" mass="45880">MELNGMERIYNLLEKELVIALGCTEPVAISLAAATAKKYTKKNVTSISVSASGNVIKNALSVGIPGMSFTGIDFTAALGVVAGDASKQLRVLEGVTKADEEAAIQLVREGKVRVETADTPEKLYIEVNLETLTEKIKVIISGDHTNVSYISVNGEVLLDQSDTMKSIPQKQEKFPELSVDDLYTFVTEVPLNKLELVKSSVELNRAICEEGLSNDYGLKVGKTLYDQTKTGILSDDLATYSMALSAAGSDARMAGSTMPVMANSGSGNQGIAVTMPVVAAAEKIGATEEKMLRAVTLSHLLSIYMKSKFGRLSALCGVTVAGASASAAITYLLSDDLNKIKAAIQNTLGNVSGMVCDGAKAGCAMKVATCSSAAVQSAILASQGLCIPSTNGFIEEDVERTIENFCRLGNETSGTTDKVLLDMMVNKKSPQKANS</sequence>
<evidence type="ECO:0000259" key="2">
    <source>
        <dbReference type="Pfam" id="PF03313"/>
    </source>
</evidence>
<dbReference type="OrthoDB" id="41906at2"/>
<dbReference type="GO" id="GO:0019450">
    <property type="term" value="P:L-cysteine catabolic process to pyruvate"/>
    <property type="evidence" value="ECO:0007669"/>
    <property type="project" value="TreeGrafter"/>
</dbReference>
<proteinExistence type="inferred from homology"/>
<protein>
    <recommendedName>
        <fullName evidence="1">UPF0597 protein ABE41_005300</fullName>
    </recommendedName>
</protein>
<reference evidence="3 4" key="1">
    <citation type="submission" date="2016-08" db="EMBL/GenBank/DDBJ databases">
        <title>Complete genome sequence of Fictibacillus arsenicus G25-54, a strain with toxicity to nematodes and a potential arsenic-resistance activity.</title>
        <authorList>
            <person name="Zheng Z."/>
        </authorList>
    </citation>
    <scope>NUCLEOTIDE SEQUENCE [LARGE SCALE GENOMIC DNA]</scope>
    <source>
        <strain evidence="3 4">G25-54</strain>
    </source>
</reference>
<evidence type="ECO:0000313" key="4">
    <source>
        <dbReference type="Proteomes" id="UP000077412"/>
    </source>
</evidence>
<evidence type="ECO:0000256" key="1">
    <source>
        <dbReference type="HAMAP-Rule" id="MF_01845"/>
    </source>
</evidence>
<dbReference type="STRING" id="255247.ABE41_005300"/>
<name>A0A1B1Z1U9_9BACL</name>
<organism evidence="3 4">
    <name type="scientific">Fictibacillus arsenicus</name>
    <dbReference type="NCBI Taxonomy" id="255247"/>
    <lineage>
        <taxon>Bacteria</taxon>
        <taxon>Bacillati</taxon>
        <taxon>Bacillota</taxon>
        <taxon>Bacilli</taxon>
        <taxon>Bacillales</taxon>
        <taxon>Fictibacillaceae</taxon>
        <taxon>Fictibacillus</taxon>
    </lineage>
</organism>
<dbReference type="HAMAP" id="MF_01845">
    <property type="entry name" value="UPF0597"/>
    <property type="match status" value="1"/>
</dbReference>
<accession>A0A1B1Z1U9</accession>
<gene>
    <name evidence="3" type="ORF">ABE41_005300</name>
</gene>
<comment type="similarity">
    <text evidence="1">Belongs to the UPF0597 family.</text>
</comment>
<dbReference type="Proteomes" id="UP000077412">
    <property type="component" value="Chromosome"/>
</dbReference>
<dbReference type="EMBL" id="CP016761">
    <property type="protein sequence ID" value="ANX11415.1"/>
    <property type="molecule type" value="Genomic_DNA"/>
</dbReference>
<dbReference type="Pfam" id="PF03313">
    <property type="entry name" value="SDH_alpha"/>
    <property type="match status" value="1"/>
</dbReference>
<dbReference type="PANTHER" id="PTHR30501:SF2">
    <property type="entry name" value="UPF0597 PROTEIN YHAM"/>
    <property type="match status" value="1"/>
</dbReference>
<dbReference type="GO" id="GO:0080146">
    <property type="term" value="F:L-cysteine desulfhydrase activity"/>
    <property type="evidence" value="ECO:0007669"/>
    <property type="project" value="TreeGrafter"/>
</dbReference>
<keyword evidence="4" id="KW-1185">Reference proteome</keyword>
<dbReference type="InterPro" id="IPR021144">
    <property type="entry name" value="UPF0597"/>
</dbReference>
<feature type="domain" description="Serine dehydratase-like alpha subunit" evidence="2">
    <location>
        <begin position="87"/>
        <end position="421"/>
    </location>
</feature>
<dbReference type="PIRSF" id="PIRSF006054">
    <property type="entry name" value="UCP006054"/>
    <property type="match status" value="1"/>
</dbReference>